<dbReference type="Gene3D" id="3.20.20.80">
    <property type="entry name" value="Glycosidases"/>
    <property type="match status" value="1"/>
</dbReference>
<feature type="domain" description="Rv2525c-like glycoside hydrolase-like" evidence="1">
    <location>
        <begin position="3"/>
        <end position="121"/>
    </location>
</feature>
<dbReference type="InterPro" id="IPR017853">
    <property type="entry name" value="GH"/>
</dbReference>
<dbReference type="RefSeq" id="WP_063190694.1">
    <property type="nucleotide sequence ID" value="NZ_JBLGCT010000002.1"/>
</dbReference>
<accession>A0A161RX00</accession>
<evidence type="ECO:0000313" key="3">
    <source>
        <dbReference type="Proteomes" id="UP000076510"/>
    </source>
</evidence>
<gene>
    <name evidence="2" type="ORF">AV649_13955</name>
</gene>
<dbReference type="AlphaFoldDB" id="A0A161RX00"/>
<dbReference type="EMBL" id="LQQY01000007">
    <property type="protein sequence ID" value="KZE51598.1"/>
    <property type="molecule type" value="Genomic_DNA"/>
</dbReference>
<dbReference type="InterPro" id="IPR015020">
    <property type="entry name" value="Rv2525c-like_Glyco_Hydro-like"/>
</dbReference>
<dbReference type="Proteomes" id="UP000076510">
    <property type="component" value="Unassembled WGS sequence"/>
</dbReference>
<dbReference type="Pfam" id="PF08924">
    <property type="entry name" value="Rv2525c_GlyHyd-like"/>
    <property type="match status" value="1"/>
</dbReference>
<evidence type="ECO:0000259" key="1">
    <source>
        <dbReference type="Pfam" id="PF08924"/>
    </source>
</evidence>
<sequence length="415" mass="45793">MGEAFKAAASYGFPKGTTIYFAVDFDVLGHEISNAIIPHFTGLNEAKNAMGNQYNIGIYGPRNACIQVSDRGLADYSFVSGLSTGFSGNLGYPLPSNWAFDQVSTITIGSGSGAINIDNNINSGRDKGASFTDGSVDIPDVIPDDSNAMAYNQFKIIALGASKYANVEGDTGITNLNYNIAGYYRKDLYIGPNWAALVGPYPLFFEIYLEDLVGQPINPFIDLIDPVENHTIGVQHLFAVISGFYGNFKDSKEITDITGWAGDLITMAKNVVMYRDQYEGSLLDRTYASAYDLIGMVENEPFRDLVFDLDDLLGDIDAYNIAQEAKELNLSIAEFFPSYYTLGHVKTRFTRFFNHRFNGDRAKLLTDVVEVMKGGIEYAVVRDQLIGYLNLSEGELEAIAIAFYNKILYYVDQGK</sequence>
<name>A0A161RX00_9BACI</name>
<reference evidence="3" key="1">
    <citation type="submission" date="2016-01" db="EMBL/GenBank/DDBJ databases">
        <title>Whole genome sequencing of Bhargavaea cecembensis T14.</title>
        <authorList>
            <person name="Hong K.W."/>
        </authorList>
    </citation>
    <scope>NUCLEOTIDE SEQUENCE [LARGE SCALE GENOMIC DNA]</scope>
    <source>
        <strain evidence="3">M19</strain>
    </source>
</reference>
<comment type="caution">
    <text evidence="2">The sequence shown here is derived from an EMBL/GenBank/DDBJ whole genome shotgun (WGS) entry which is preliminary data.</text>
</comment>
<dbReference type="SUPFAM" id="SSF51445">
    <property type="entry name" value="(Trans)glycosidases"/>
    <property type="match status" value="1"/>
</dbReference>
<organism evidence="2 3">
    <name type="scientific">Rossellomorea marisflavi</name>
    <dbReference type="NCBI Taxonomy" id="189381"/>
    <lineage>
        <taxon>Bacteria</taxon>
        <taxon>Bacillati</taxon>
        <taxon>Bacillota</taxon>
        <taxon>Bacilli</taxon>
        <taxon>Bacillales</taxon>
        <taxon>Bacillaceae</taxon>
        <taxon>Rossellomorea</taxon>
    </lineage>
</organism>
<dbReference type="OrthoDB" id="1795295at2"/>
<protein>
    <recommendedName>
        <fullName evidence="1">Rv2525c-like glycoside hydrolase-like domain-containing protein</fullName>
    </recommendedName>
</protein>
<proteinExistence type="predicted"/>
<dbReference type="CDD" id="cd06418">
    <property type="entry name" value="GH25_BacA-like"/>
    <property type="match status" value="1"/>
</dbReference>
<evidence type="ECO:0000313" key="2">
    <source>
        <dbReference type="EMBL" id="KZE51598.1"/>
    </source>
</evidence>